<sequence length="33" mass="3651">MNSAIDRDEAGIVRKRLYPRRIGSASYAQSPTA</sequence>
<protein>
    <submittedName>
        <fullName evidence="1">Uncharacterized protein</fullName>
    </submittedName>
</protein>
<name>A0A2R8BVN2_9RHOB</name>
<dbReference type="EMBL" id="ONZF01000003">
    <property type="protein sequence ID" value="SPJ24234.1"/>
    <property type="molecule type" value="Genomic_DNA"/>
</dbReference>
<accession>A0A2R8BVN2</accession>
<evidence type="ECO:0000313" key="1">
    <source>
        <dbReference type="EMBL" id="SPJ24234.1"/>
    </source>
</evidence>
<evidence type="ECO:0000313" key="2">
    <source>
        <dbReference type="Proteomes" id="UP000244912"/>
    </source>
</evidence>
<reference evidence="1 2" key="1">
    <citation type="submission" date="2018-03" db="EMBL/GenBank/DDBJ databases">
        <authorList>
            <person name="Keele B.F."/>
        </authorList>
    </citation>
    <scope>NUCLEOTIDE SEQUENCE [LARGE SCALE GENOMIC DNA]</scope>
    <source>
        <strain evidence="1 2">CECT 8504</strain>
    </source>
</reference>
<organism evidence="1 2">
    <name type="scientific">Palleronia abyssalis</name>
    <dbReference type="NCBI Taxonomy" id="1501240"/>
    <lineage>
        <taxon>Bacteria</taxon>
        <taxon>Pseudomonadati</taxon>
        <taxon>Pseudomonadota</taxon>
        <taxon>Alphaproteobacteria</taxon>
        <taxon>Rhodobacterales</taxon>
        <taxon>Roseobacteraceae</taxon>
        <taxon>Palleronia</taxon>
    </lineage>
</organism>
<gene>
    <name evidence="1" type="ORF">PAA8504_02062</name>
</gene>
<dbReference type="AlphaFoldDB" id="A0A2R8BVN2"/>
<keyword evidence="2" id="KW-1185">Reference proteome</keyword>
<proteinExistence type="predicted"/>
<dbReference type="Proteomes" id="UP000244912">
    <property type="component" value="Unassembled WGS sequence"/>
</dbReference>